<dbReference type="Proteomes" id="UP000663887">
    <property type="component" value="Unassembled WGS sequence"/>
</dbReference>
<dbReference type="AlphaFoldDB" id="A0A816YBT0"/>
<gene>
    <name evidence="1" type="ORF">XDN619_LOCUS29322</name>
</gene>
<evidence type="ECO:0000313" key="1">
    <source>
        <dbReference type="EMBL" id="CAF2154840.1"/>
    </source>
</evidence>
<sequence length="189" mass="21423">MPTNTNQYQYQYPPILTNTNTNIPILYWYCYIPIYSPRPYKKCLNEETMASTRADMSKNTHIRGARIPLITDYGIAITGVVDKDRVTLPVHLAVSARDEPDPVLNAQSREMDGTVTVSNLTIGSTYVLLRYASYKFTPVEGDANGFINSCFDVKHEFIADNSTYVYEDPKKIPSKGSVYYRCVLKPDIV</sequence>
<dbReference type="EMBL" id="CAJNRG010014271">
    <property type="protein sequence ID" value="CAF2154840.1"/>
    <property type="molecule type" value="Genomic_DNA"/>
</dbReference>
<organism evidence="1 2">
    <name type="scientific">Rotaria magnacalcarata</name>
    <dbReference type="NCBI Taxonomy" id="392030"/>
    <lineage>
        <taxon>Eukaryota</taxon>
        <taxon>Metazoa</taxon>
        <taxon>Spiralia</taxon>
        <taxon>Gnathifera</taxon>
        <taxon>Rotifera</taxon>
        <taxon>Eurotatoria</taxon>
        <taxon>Bdelloidea</taxon>
        <taxon>Philodinida</taxon>
        <taxon>Philodinidae</taxon>
        <taxon>Rotaria</taxon>
    </lineage>
</organism>
<protein>
    <submittedName>
        <fullName evidence="1">Uncharacterized protein</fullName>
    </submittedName>
</protein>
<evidence type="ECO:0000313" key="2">
    <source>
        <dbReference type="Proteomes" id="UP000663887"/>
    </source>
</evidence>
<accession>A0A816YBT0</accession>
<proteinExistence type="predicted"/>
<comment type="caution">
    <text evidence="1">The sequence shown here is derived from an EMBL/GenBank/DDBJ whole genome shotgun (WGS) entry which is preliminary data.</text>
</comment>
<reference evidence="1" key="1">
    <citation type="submission" date="2021-02" db="EMBL/GenBank/DDBJ databases">
        <authorList>
            <person name="Nowell W R."/>
        </authorList>
    </citation>
    <scope>NUCLEOTIDE SEQUENCE</scope>
</reference>
<name>A0A816YBT0_9BILA</name>